<protein>
    <submittedName>
        <fullName evidence="9">TrkA family potassium uptake protein</fullName>
    </submittedName>
</protein>
<name>A0A832T539_9EURY</name>
<accession>A0A832T539</accession>
<dbReference type="Pfam" id="PF02080">
    <property type="entry name" value="TrkA_C"/>
    <property type="match status" value="1"/>
</dbReference>
<proteinExistence type="predicted"/>
<keyword evidence="3" id="KW-0633">Potassium transport</keyword>
<dbReference type="SUPFAM" id="SSF51735">
    <property type="entry name" value="NAD(P)-binding Rossmann-fold domains"/>
    <property type="match status" value="1"/>
</dbReference>
<dbReference type="InterPro" id="IPR003148">
    <property type="entry name" value="RCK_N"/>
</dbReference>
<gene>
    <name evidence="9" type="ORF">HA336_00205</name>
</gene>
<comment type="caution">
    <text evidence="9">The sequence shown here is derived from an EMBL/GenBank/DDBJ whole genome shotgun (WGS) entry which is preliminary data.</text>
</comment>
<dbReference type="PRINTS" id="PR00335">
    <property type="entry name" value="KUPTAKETRKA"/>
</dbReference>
<dbReference type="InterPro" id="IPR036291">
    <property type="entry name" value="NAD(P)-bd_dom_sf"/>
</dbReference>
<dbReference type="PROSITE" id="PS51201">
    <property type="entry name" value="RCK_N"/>
    <property type="match status" value="1"/>
</dbReference>
<dbReference type="GO" id="GO:0005886">
    <property type="term" value="C:plasma membrane"/>
    <property type="evidence" value="ECO:0007669"/>
    <property type="project" value="InterPro"/>
</dbReference>
<dbReference type="RefSeq" id="WP_011019379.1">
    <property type="nucleotide sequence ID" value="NZ_DUJS01000001.1"/>
</dbReference>
<keyword evidence="6" id="KW-0406">Ion transport</keyword>
<keyword evidence="2" id="KW-0813">Transport</keyword>
<keyword evidence="5" id="KW-0520">NAD</keyword>
<dbReference type="Pfam" id="PF02254">
    <property type="entry name" value="TrkA_N"/>
    <property type="match status" value="1"/>
</dbReference>
<dbReference type="InterPro" id="IPR006037">
    <property type="entry name" value="RCK_C"/>
</dbReference>
<sequence>MYVVVVGGGRVGRILAELLIAHGHDVVVIEKDKRRARELAQSELDVLVVQGDATDLDVLQDAEIETADVVAAVTDKDEVNLAVSLIAKEEFGVERVVSRVTDDRFVDVFRRLGVDAVVNPDRSAAQLIEKAITRHNLVDVIMFGRGEAELLEFEVTEDSLVSGKKISEIPADCVIVAIYRDDELELPRGDMEINPGDRVLVLALRDKLKKVEKLFKGRDEGE</sequence>
<evidence type="ECO:0000259" key="8">
    <source>
        <dbReference type="PROSITE" id="PS51202"/>
    </source>
</evidence>
<evidence type="ECO:0000313" key="9">
    <source>
        <dbReference type="EMBL" id="HII69639.1"/>
    </source>
</evidence>
<reference evidence="9" key="1">
    <citation type="journal article" date="2020" name="bioRxiv">
        <title>A rank-normalized archaeal taxonomy based on genome phylogeny resolves widespread incomplete and uneven classifications.</title>
        <authorList>
            <person name="Rinke C."/>
            <person name="Chuvochina M."/>
            <person name="Mussig A.J."/>
            <person name="Chaumeil P.-A."/>
            <person name="Waite D.W."/>
            <person name="Whitman W.B."/>
            <person name="Parks D.H."/>
            <person name="Hugenholtz P."/>
        </authorList>
    </citation>
    <scope>NUCLEOTIDE SEQUENCE</scope>
    <source>
        <strain evidence="9">UBA8853</strain>
    </source>
</reference>
<evidence type="ECO:0000256" key="3">
    <source>
        <dbReference type="ARBA" id="ARBA00022538"/>
    </source>
</evidence>
<dbReference type="OMA" id="RWTADQM"/>
<dbReference type="PANTHER" id="PTHR43833:SF5">
    <property type="entry name" value="TRK SYSTEM POTASSIUM UPTAKE PROTEIN TRKA"/>
    <property type="match status" value="1"/>
</dbReference>
<evidence type="ECO:0000256" key="1">
    <source>
        <dbReference type="ARBA" id="ARBA00003660"/>
    </source>
</evidence>
<evidence type="ECO:0000256" key="4">
    <source>
        <dbReference type="ARBA" id="ARBA00022958"/>
    </source>
</evidence>
<feature type="domain" description="RCK N-terminal" evidence="7">
    <location>
        <begin position="1"/>
        <end position="118"/>
    </location>
</feature>
<dbReference type="PANTHER" id="PTHR43833">
    <property type="entry name" value="POTASSIUM CHANNEL PROTEIN 2-RELATED-RELATED"/>
    <property type="match status" value="1"/>
</dbReference>
<keyword evidence="4" id="KW-0630">Potassium</keyword>
<dbReference type="EMBL" id="DUJS01000001">
    <property type="protein sequence ID" value="HII69639.1"/>
    <property type="molecule type" value="Genomic_DNA"/>
</dbReference>
<evidence type="ECO:0000259" key="7">
    <source>
        <dbReference type="PROSITE" id="PS51201"/>
    </source>
</evidence>
<organism evidence="9 10">
    <name type="scientific">Methanopyrus kandleri</name>
    <dbReference type="NCBI Taxonomy" id="2320"/>
    <lineage>
        <taxon>Archaea</taxon>
        <taxon>Methanobacteriati</taxon>
        <taxon>Methanobacteriota</taxon>
        <taxon>Methanomada group</taxon>
        <taxon>Methanopyri</taxon>
        <taxon>Methanopyrales</taxon>
        <taxon>Methanopyraceae</taxon>
        <taxon>Methanopyrus</taxon>
    </lineage>
</organism>
<evidence type="ECO:0000256" key="2">
    <source>
        <dbReference type="ARBA" id="ARBA00022448"/>
    </source>
</evidence>
<dbReference type="InterPro" id="IPR036721">
    <property type="entry name" value="RCK_C_sf"/>
</dbReference>
<evidence type="ECO:0000256" key="6">
    <source>
        <dbReference type="ARBA" id="ARBA00023065"/>
    </source>
</evidence>
<dbReference type="PROSITE" id="PS51202">
    <property type="entry name" value="RCK_C"/>
    <property type="match status" value="1"/>
</dbReference>
<dbReference type="Gene3D" id="3.30.70.1450">
    <property type="entry name" value="Regulator of K+ conductance, C-terminal domain"/>
    <property type="match status" value="1"/>
</dbReference>
<dbReference type="InterPro" id="IPR006036">
    <property type="entry name" value="K_uptake_TrkA"/>
</dbReference>
<dbReference type="AlphaFoldDB" id="A0A832T539"/>
<dbReference type="Gene3D" id="3.40.50.720">
    <property type="entry name" value="NAD(P)-binding Rossmann-like Domain"/>
    <property type="match status" value="1"/>
</dbReference>
<dbReference type="InterPro" id="IPR050721">
    <property type="entry name" value="Trk_Ktr_HKT_K-transport"/>
</dbReference>
<evidence type="ECO:0000313" key="10">
    <source>
        <dbReference type="Proteomes" id="UP000619545"/>
    </source>
</evidence>
<dbReference type="Proteomes" id="UP000619545">
    <property type="component" value="Unassembled WGS sequence"/>
</dbReference>
<dbReference type="GeneID" id="1477112"/>
<feature type="domain" description="RCK C-terminal" evidence="8">
    <location>
        <begin position="138"/>
        <end position="217"/>
    </location>
</feature>
<evidence type="ECO:0000256" key="5">
    <source>
        <dbReference type="ARBA" id="ARBA00023027"/>
    </source>
</evidence>
<dbReference type="GO" id="GO:0015079">
    <property type="term" value="F:potassium ion transmembrane transporter activity"/>
    <property type="evidence" value="ECO:0007669"/>
    <property type="project" value="InterPro"/>
</dbReference>
<comment type="function">
    <text evidence="1">Part of a potassium transport system.</text>
</comment>
<dbReference type="SUPFAM" id="SSF116726">
    <property type="entry name" value="TrkA C-terminal domain-like"/>
    <property type="match status" value="1"/>
</dbReference>